<dbReference type="Proteomes" id="UP001158045">
    <property type="component" value="Unassembled WGS sequence"/>
</dbReference>
<dbReference type="EMBL" id="JARYZI010000005">
    <property type="protein sequence ID" value="MDH8678214.1"/>
    <property type="molecule type" value="Genomic_DNA"/>
</dbReference>
<evidence type="ECO:0000256" key="10">
    <source>
        <dbReference type="HAMAP-Rule" id="MF_00278"/>
    </source>
</evidence>
<dbReference type="PANTHER" id="PTHR42701">
    <property type="entry name" value="IMIDAZOLE GLYCEROL PHOSPHATE SYNTHASE SUBUNIT HISH"/>
    <property type="match status" value="1"/>
</dbReference>
<proteinExistence type="inferred from homology"/>
<dbReference type="Pfam" id="PF00117">
    <property type="entry name" value="GATase"/>
    <property type="match status" value="1"/>
</dbReference>
<evidence type="ECO:0000256" key="8">
    <source>
        <dbReference type="ARBA" id="ARBA00047838"/>
    </source>
</evidence>
<gene>
    <name evidence="10 12" type="primary">hisH</name>
    <name evidence="12" type="ORF">QE109_08650</name>
</gene>
<comment type="subcellular location">
    <subcellularLocation>
        <location evidence="10">Cytoplasm</location>
    </subcellularLocation>
</comment>
<evidence type="ECO:0000256" key="1">
    <source>
        <dbReference type="ARBA" id="ARBA00005091"/>
    </source>
</evidence>
<dbReference type="RefSeq" id="WP_281094054.1">
    <property type="nucleotide sequence ID" value="NZ_JARYZI010000005.1"/>
</dbReference>
<reference evidence="12 13" key="1">
    <citation type="submission" date="2023-04" db="EMBL/GenBank/DDBJ databases">
        <title>Fusibacter bizertensis strain WBS, isolated from littoral bottom sediments of the Arctic seas - biochemical and genomic analysis.</title>
        <authorList>
            <person name="Brioukhanov A.L."/>
        </authorList>
    </citation>
    <scope>NUCLEOTIDE SEQUENCE [LARGE SCALE GENOMIC DNA]</scope>
    <source>
        <strain evidence="12 13">WBS</strain>
    </source>
</reference>
<keyword evidence="13" id="KW-1185">Reference proteome</keyword>
<dbReference type="PROSITE" id="PS51274">
    <property type="entry name" value="GATASE_COBBQ"/>
    <property type="match status" value="1"/>
</dbReference>
<evidence type="ECO:0000256" key="2">
    <source>
        <dbReference type="ARBA" id="ARBA00011152"/>
    </source>
</evidence>
<keyword evidence="4 10" id="KW-0378">Hydrolase</keyword>
<evidence type="ECO:0000313" key="12">
    <source>
        <dbReference type="EMBL" id="MDH8678214.1"/>
    </source>
</evidence>
<evidence type="ECO:0000256" key="4">
    <source>
        <dbReference type="ARBA" id="ARBA00022801"/>
    </source>
</evidence>
<sequence>MIAIIDYGIGNIHSLISAFQSYELNGLPVEVVLTSDERLLNSAQMVILPGVGAFRYAMEELEKRNLVSVIKELYQSGKPIVGICLGMQLLYESSEEYGLCKGLGLLKGKIIELPSAVKKPHMGWNTLSTRGSKSNLLSSLSDESYVYFVHSFYADGIDESTLIACTNYGVKVPAIVKKENLIGFQFHPEKSGMVGSQLIQNLLNELINQ</sequence>
<keyword evidence="3 10" id="KW-0028">Amino-acid biosynthesis</keyword>
<dbReference type="EC" id="3.5.1.2" evidence="10"/>
<evidence type="ECO:0000256" key="6">
    <source>
        <dbReference type="ARBA" id="ARBA00023102"/>
    </source>
</evidence>
<comment type="subunit">
    <text evidence="2 10">Heterodimer of HisH and HisF.</text>
</comment>
<dbReference type="HAMAP" id="MF_00278">
    <property type="entry name" value="HisH"/>
    <property type="match status" value="1"/>
</dbReference>
<evidence type="ECO:0000256" key="7">
    <source>
        <dbReference type="ARBA" id="ARBA00023239"/>
    </source>
</evidence>
<name>A0ABT6NCS1_9FIRM</name>
<feature type="active site" evidence="10">
    <location>
        <position position="187"/>
    </location>
</feature>
<comment type="function">
    <text evidence="10">IGPS catalyzes the conversion of PRFAR and glutamine to IGP, AICAR and glutamate. The HisH subunit catalyzes the hydrolysis of glutamine to glutamate and ammonia as part of the synthesis of IGP and AICAR. The resulting ammonia molecule is channeled to the active site of HisF.</text>
</comment>
<dbReference type="PANTHER" id="PTHR42701:SF1">
    <property type="entry name" value="IMIDAZOLE GLYCEROL PHOSPHATE SYNTHASE SUBUNIT HISH"/>
    <property type="match status" value="1"/>
</dbReference>
<accession>A0ABT6NCS1</accession>
<feature type="active site" description="Nucleophile" evidence="10">
    <location>
        <position position="84"/>
    </location>
</feature>
<dbReference type="PIRSF" id="PIRSF000495">
    <property type="entry name" value="Amidotransf_hisH"/>
    <property type="match status" value="1"/>
</dbReference>
<dbReference type="PROSITE" id="PS51273">
    <property type="entry name" value="GATASE_TYPE_1"/>
    <property type="match status" value="1"/>
</dbReference>
<evidence type="ECO:0000256" key="5">
    <source>
        <dbReference type="ARBA" id="ARBA00022962"/>
    </source>
</evidence>
<keyword evidence="5 10" id="KW-0315">Glutamine amidotransferase</keyword>
<dbReference type="NCBIfam" id="TIGR01855">
    <property type="entry name" value="IMP_synth_hisH"/>
    <property type="match status" value="1"/>
</dbReference>
<evidence type="ECO:0000256" key="9">
    <source>
        <dbReference type="ARBA" id="ARBA00049534"/>
    </source>
</evidence>
<comment type="catalytic activity">
    <reaction evidence="8 10">
        <text>5-[(5-phospho-1-deoxy-D-ribulos-1-ylimino)methylamino]-1-(5-phospho-beta-D-ribosyl)imidazole-4-carboxamide + L-glutamine = D-erythro-1-(imidazol-4-yl)glycerol 3-phosphate + 5-amino-1-(5-phospho-beta-D-ribosyl)imidazole-4-carboxamide + L-glutamate + H(+)</text>
        <dbReference type="Rhea" id="RHEA:24793"/>
        <dbReference type="ChEBI" id="CHEBI:15378"/>
        <dbReference type="ChEBI" id="CHEBI:29985"/>
        <dbReference type="ChEBI" id="CHEBI:58278"/>
        <dbReference type="ChEBI" id="CHEBI:58359"/>
        <dbReference type="ChEBI" id="CHEBI:58475"/>
        <dbReference type="ChEBI" id="CHEBI:58525"/>
        <dbReference type="EC" id="4.3.2.10"/>
    </reaction>
</comment>
<feature type="active site" evidence="10">
    <location>
        <position position="189"/>
    </location>
</feature>
<dbReference type="InterPro" id="IPR010139">
    <property type="entry name" value="Imidazole-glycPsynth_HisH"/>
</dbReference>
<dbReference type="GO" id="GO:0016829">
    <property type="term" value="F:lyase activity"/>
    <property type="evidence" value="ECO:0007669"/>
    <property type="project" value="UniProtKB-KW"/>
</dbReference>
<dbReference type="SUPFAM" id="SSF52317">
    <property type="entry name" value="Class I glutamine amidotransferase-like"/>
    <property type="match status" value="1"/>
</dbReference>
<feature type="domain" description="Glutamine amidotransferase" evidence="11">
    <location>
        <begin position="4"/>
        <end position="201"/>
    </location>
</feature>
<keyword evidence="6 10" id="KW-0368">Histidine biosynthesis</keyword>
<evidence type="ECO:0000259" key="11">
    <source>
        <dbReference type="Pfam" id="PF00117"/>
    </source>
</evidence>
<protein>
    <recommendedName>
        <fullName evidence="10">Imidazole glycerol phosphate synthase subunit HisH</fullName>
        <ecNumber evidence="10">4.3.2.10</ecNumber>
    </recommendedName>
    <alternativeName>
        <fullName evidence="10">IGP synthase glutaminase subunit</fullName>
        <ecNumber evidence="10">3.5.1.2</ecNumber>
    </alternativeName>
    <alternativeName>
        <fullName evidence="10">IGP synthase subunit HisH</fullName>
    </alternativeName>
    <alternativeName>
        <fullName evidence="10">ImGP synthase subunit HisH</fullName>
        <shortName evidence="10">IGPS subunit HisH</shortName>
    </alternativeName>
</protein>
<comment type="catalytic activity">
    <reaction evidence="9 10">
        <text>L-glutamine + H2O = L-glutamate + NH4(+)</text>
        <dbReference type="Rhea" id="RHEA:15889"/>
        <dbReference type="ChEBI" id="CHEBI:15377"/>
        <dbReference type="ChEBI" id="CHEBI:28938"/>
        <dbReference type="ChEBI" id="CHEBI:29985"/>
        <dbReference type="ChEBI" id="CHEBI:58359"/>
        <dbReference type="EC" id="3.5.1.2"/>
    </reaction>
</comment>
<dbReference type="InterPro" id="IPR017926">
    <property type="entry name" value="GATASE"/>
</dbReference>
<comment type="caution">
    <text evidence="12">The sequence shown here is derived from an EMBL/GenBank/DDBJ whole genome shotgun (WGS) entry which is preliminary data.</text>
</comment>
<dbReference type="CDD" id="cd01748">
    <property type="entry name" value="GATase1_IGP_Synthase"/>
    <property type="match status" value="1"/>
</dbReference>
<organism evidence="12 13">
    <name type="scientific">Fusibacter bizertensis</name>
    <dbReference type="NCBI Taxonomy" id="1488331"/>
    <lineage>
        <taxon>Bacteria</taxon>
        <taxon>Bacillati</taxon>
        <taxon>Bacillota</taxon>
        <taxon>Clostridia</taxon>
        <taxon>Eubacteriales</taxon>
        <taxon>Eubacteriales Family XII. Incertae Sedis</taxon>
        <taxon>Fusibacter</taxon>
    </lineage>
</organism>
<keyword evidence="10" id="KW-0963">Cytoplasm</keyword>
<dbReference type="Gene3D" id="3.40.50.880">
    <property type="match status" value="1"/>
</dbReference>
<evidence type="ECO:0000256" key="3">
    <source>
        <dbReference type="ARBA" id="ARBA00022605"/>
    </source>
</evidence>
<dbReference type="InterPro" id="IPR029062">
    <property type="entry name" value="Class_I_gatase-like"/>
</dbReference>
<evidence type="ECO:0000313" key="13">
    <source>
        <dbReference type="Proteomes" id="UP001158045"/>
    </source>
</evidence>
<dbReference type="EC" id="4.3.2.10" evidence="10"/>
<comment type="pathway">
    <text evidence="1 10">Amino-acid biosynthesis; L-histidine biosynthesis; L-histidine from 5-phospho-alpha-D-ribose 1-diphosphate: step 5/9.</text>
</comment>
<keyword evidence="7 10" id="KW-0456">Lyase</keyword>